<dbReference type="Gene3D" id="1.10.1740.10">
    <property type="match status" value="1"/>
</dbReference>
<comment type="similarity">
    <text evidence="1">Belongs to the sigma-70 factor family. ECF subfamily.</text>
</comment>
<feature type="domain" description="RNA polymerase sigma factor 70 region 4 type 2" evidence="6">
    <location>
        <begin position="123"/>
        <end position="174"/>
    </location>
</feature>
<keyword evidence="8" id="KW-1185">Reference proteome</keyword>
<gene>
    <name evidence="7" type="ORF">J4E00_23715</name>
</gene>
<dbReference type="InterPro" id="IPR013325">
    <property type="entry name" value="RNA_pol_sigma_r2"/>
</dbReference>
<dbReference type="EMBL" id="JAGETZ010000015">
    <property type="protein sequence ID" value="MBO2012093.1"/>
    <property type="molecule type" value="Genomic_DNA"/>
</dbReference>
<accession>A0ABS3QM48</accession>
<keyword evidence="4" id="KW-0804">Transcription</keyword>
<evidence type="ECO:0000259" key="5">
    <source>
        <dbReference type="Pfam" id="PF04542"/>
    </source>
</evidence>
<evidence type="ECO:0000313" key="7">
    <source>
        <dbReference type="EMBL" id="MBO2012093.1"/>
    </source>
</evidence>
<dbReference type="InterPro" id="IPR013324">
    <property type="entry name" value="RNA_pol_sigma_r3/r4-like"/>
</dbReference>
<dbReference type="InterPro" id="IPR036388">
    <property type="entry name" value="WH-like_DNA-bd_sf"/>
</dbReference>
<dbReference type="NCBIfam" id="TIGR02937">
    <property type="entry name" value="sigma70-ECF"/>
    <property type="match status" value="1"/>
</dbReference>
<dbReference type="Pfam" id="PF04542">
    <property type="entry name" value="Sigma70_r2"/>
    <property type="match status" value="1"/>
</dbReference>
<dbReference type="SUPFAM" id="SSF88659">
    <property type="entry name" value="Sigma3 and sigma4 domains of RNA polymerase sigma factors"/>
    <property type="match status" value="1"/>
</dbReference>
<dbReference type="Gene3D" id="1.10.10.10">
    <property type="entry name" value="Winged helix-like DNA-binding domain superfamily/Winged helix DNA-binding domain"/>
    <property type="match status" value="1"/>
</dbReference>
<dbReference type="InterPro" id="IPR039425">
    <property type="entry name" value="RNA_pol_sigma-70-like"/>
</dbReference>
<comment type="caution">
    <text evidence="7">The sequence shown here is derived from an EMBL/GenBank/DDBJ whole genome shotgun (WGS) entry which is preliminary data.</text>
</comment>
<dbReference type="PANTHER" id="PTHR43133">
    <property type="entry name" value="RNA POLYMERASE ECF-TYPE SIGMA FACTO"/>
    <property type="match status" value="1"/>
</dbReference>
<dbReference type="RefSeq" id="WP_208177865.1">
    <property type="nucleotide sequence ID" value="NZ_JAGETZ010000015.1"/>
</dbReference>
<dbReference type="InterPro" id="IPR013249">
    <property type="entry name" value="RNA_pol_sigma70_r4_t2"/>
</dbReference>
<dbReference type="SUPFAM" id="SSF88946">
    <property type="entry name" value="Sigma2 domain of RNA polymerase sigma factors"/>
    <property type="match status" value="1"/>
</dbReference>
<dbReference type="Proteomes" id="UP000664369">
    <property type="component" value="Unassembled WGS sequence"/>
</dbReference>
<proteinExistence type="inferred from homology"/>
<dbReference type="CDD" id="cd06171">
    <property type="entry name" value="Sigma70_r4"/>
    <property type="match status" value="1"/>
</dbReference>
<evidence type="ECO:0000256" key="1">
    <source>
        <dbReference type="ARBA" id="ARBA00010641"/>
    </source>
</evidence>
<evidence type="ECO:0000256" key="3">
    <source>
        <dbReference type="ARBA" id="ARBA00023082"/>
    </source>
</evidence>
<evidence type="ECO:0000259" key="6">
    <source>
        <dbReference type="Pfam" id="PF08281"/>
    </source>
</evidence>
<feature type="domain" description="RNA polymerase sigma-70 region 2" evidence="5">
    <location>
        <begin position="22"/>
        <end position="88"/>
    </location>
</feature>
<name>A0ABS3QM48_9BACT</name>
<dbReference type="PANTHER" id="PTHR43133:SF46">
    <property type="entry name" value="RNA POLYMERASE SIGMA-70 FACTOR ECF SUBFAMILY"/>
    <property type="match status" value="1"/>
</dbReference>
<keyword evidence="3" id="KW-0731">Sigma factor</keyword>
<protein>
    <submittedName>
        <fullName evidence="7">Sigma-70 family RNA polymerase sigma factor</fullName>
    </submittedName>
</protein>
<keyword evidence="2" id="KW-0805">Transcription regulation</keyword>
<dbReference type="InterPro" id="IPR007627">
    <property type="entry name" value="RNA_pol_sigma70_r2"/>
</dbReference>
<evidence type="ECO:0000256" key="2">
    <source>
        <dbReference type="ARBA" id="ARBA00023015"/>
    </source>
</evidence>
<organism evidence="7 8">
    <name type="scientific">Hymenobacter negativus</name>
    <dbReference type="NCBI Taxonomy" id="2795026"/>
    <lineage>
        <taxon>Bacteria</taxon>
        <taxon>Pseudomonadati</taxon>
        <taxon>Bacteroidota</taxon>
        <taxon>Cytophagia</taxon>
        <taxon>Cytophagales</taxon>
        <taxon>Hymenobacteraceae</taxon>
        <taxon>Hymenobacter</taxon>
    </lineage>
</organism>
<dbReference type="InterPro" id="IPR014284">
    <property type="entry name" value="RNA_pol_sigma-70_dom"/>
</dbReference>
<dbReference type="Pfam" id="PF08281">
    <property type="entry name" value="Sigma70_r4_2"/>
    <property type="match status" value="1"/>
</dbReference>
<sequence>MPNQSLWDAFRQGDEEAFTAIFSAEYDALYGYGMKLLGDAELVRDSIQEVFQKLWERRAALEPVEIIKPYLFKVLRRQISDVIKSMNRRAARQQAYHEDEFAVVYSHEDFLIAEQFSSEQNSRLLTILNQLPTRQREVIYLKYFDGFSYEKISEIMNLTAQSVRNLVYRAIQTLKELLLTFLVLVLQASHR</sequence>
<reference evidence="7 8" key="1">
    <citation type="submission" date="2021-03" db="EMBL/GenBank/DDBJ databases">
        <authorList>
            <person name="Kim M.K."/>
        </authorList>
    </citation>
    <scope>NUCLEOTIDE SEQUENCE [LARGE SCALE GENOMIC DNA]</scope>
    <source>
        <strain evidence="7 8">BT442</strain>
    </source>
</reference>
<evidence type="ECO:0000256" key="4">
    <source>
        <dbReference type="ARBA" id="ARBA00023163"/>
    </source>
</evidence>
<evidence type="ECO:0000313" key="8">
    <source>
        <dbReference type="Proteomes" id="UP000664369"/>
    </source>
</evidence>